<sequence length="361" mass="40311">MASSLFPSVGTQVLSALIHLLGVSILAHYFSRRFMLDRISSFSDLRNMPWPRICLLLVFLDSWCFLFTAGILIFGVGLETQESVCRAGIFICVIFYATSKLLIYAFLIERVYIVWSPANLVGRFKSRVYIVSLITVCLYGVVIIMMVIGRINFLRDGDGACIIGLKMYSSIPLLSYDLYITVFLTTLFLWPLLRRSGTMMDDKVKRMGKRALVASGIALLTSTVNITVLTVMHGHQLGWLCLGSCGADVIVNASSLYWASGRKSAESFDERPATTPSTNRISKSQHGRAHHTLEPRSPVSMHSPVASPNTATSLFWWTKKEDANNRKEDQAVRITITTEETTSVAMQDYPKKQHIDGDSMV</sequence>
<dbReference type="AlphaFoldDB" id="A0A0D7BAI9"/>
<keyword evidence="2" id="KW-0812">Transmembrane</keyword>
<feature type="transmembrane region" description="Helical" evidence="2">
    <location>
        <begin position="87"/>
        <end position="107"/>
    </location>
</feature>
<dbReference type="Proteomes" id="UP000054007">
    <property type="component" value="Unassembled WGS sequence"/>
</dbReference>
<evidence type="ECO:0000313" key="3">
    <source>
        <dbReference type="EMBL" id="KIY66541.1"/>
    </source>
</evidence>
<feature type="transmembrane region" description="Helical" evidence="2">
    <location>
        <begin position="12"/>
        <end position="31"/>
    </location>
</feature>
<dbReference type="PANTHER" id="PTHR38848:SF3">
    <property type="entry name" value="G-PROTEIN COUPLED RECEPTORS FAMILY 3 PROFILE DOMAIN-CONTAINING PROTEIN"/>
    <property type="match status" value="1"/>
</dbReference>
<evidence type="ECO:0000256" key="2">
    <source>
        <dbReference type="SAM" id="Phobius"/>
    </source>
</evidence>
<dbReference type="PANTHER" id="PTHR38848">
    <property type="entry name" value="G-PROTEIN COUPLED RECEPTORS FAMILY 3 PROFILE DOMAIN-CONTAINING PROTEIN"/>
    <property type="match status" value="1"/>
</dbReference>
<feature type="transmembrane region" description="Helical" evidence="2">
    <location>
        <begin position="171"/>
        <end position="190"/>
    </location>
</feature>
<evidence type="ECO:0000256" key="1">
    <source>
        <dbReference type="SAM" id="MobiDB-lite"/>
    </source>
</evidence>
<reference evidence="3 4" key="1">
    <citation type="journal article" date="2015" name="Fungal Genet. Biol.">
        <title>Evolution of novel wood decay mechanisms in Agaricales revealed by the genome sequences of Fistulina hepatica and Cylindrobasidium torrendii.</title>
        <authorList>
            <person name="Floudas D."/>
            <person name="Held B.W."/>
            <person name="Riley R."/>
            <person name="Nagy L.G."/>
            <person name="Koehler G."/>
            <person name="Ransdell A.S."/>
            <person name="Younus H."/>
            <person name="Chow J."/>
            <person name="Chiniquy J."/>
            <person name="Lipzen A."/>
            <person name="Tritt A."/>
            <person name="Sun H."/>
            <person name="Haridas S."/>
            <person name="LaButti K."/>
            <person name="Ohm R.A."/>
            <person name="Kues U."/>
            <person name="Blanchette R.A."/>
            <person name="Grigoriev I.V."/>
            <person name="Minto R.E."/>
            <person name="Hibbett D.S."/>
        </authorList>
    </citation>
    <scope>NUCLEOTIDE SEQUENCE [LARGE SCALE GENOMIC DNA]</scope>
    <source>
        <strain evidence="3 4">FP15055 ss-10</strain>
    </source>
</reference>
<keyword evidence="4" id="KW-1185">Reference proteome</keyword>
<evidence type="ECO:0008006" key="5">
    <source>
        <dbReference type="Google" id="ProtNLM"/>
    </source>
</evidence>
<dbReference type="OrthoDB" id="3210850at2759"/>
<evidence type="ECO:0000313" key="4">
    <source>
        <dbReference type="Proteomes" id="UP000054007"/>
    </source>
</evidence>
<proteinExistence type="predicted"/>
<feature type="transmembrane region" description="Helical" evidence="2">
    <location>
        <begin position="128"/>
        <end position="151"/>
    </location>
</feature>
<dbReference type="EMBL" id="KN880551">
    <property type="protein sequence ID" value="KIY66541.1"/>
    <property type="molecule type" value="Genomic_DNA"/>
</dbReference>
<keyword evidence="2" id="KW-1133">Transmembrane helix</keyword>
<name>A0A0D7BAI9_9AGAR</name>
<feature type="transmembrane region" description="Helical" evidence="2">
    <location>
        <begin position="52"/>
        <end position="75"/>
    </location>
</feature>
<feature type="region of interest" description="Disordered" evidence="1">
    <location>
        <begin position="267"/>
        <end position="306"/>
    </location>
</feature>
<gene>
    <name evidence="3" type="ORF">CYLTODRAFT_30470</name>
</gene>
<feature type="transmembrane region" description="Helical" evidence="2">
    <location>
        <begin position="211"/>
        <end position="231"/>
    </location>
</feature>
<keyword evidence="2" id="KW-0472">Membrane</keyword>
<accession>A0A0D7BAI9</accession>
<protein>
    <recommendedName>
        <fullName evidence="5">G-protein coupled receptors family 1 profile domain-containing protein</fullName>
    </recommendedName>
</protein>
<organism evidence="3 4">
    <name type="scientific">Cylindrobasidium torrendii FP15055 ss-10</name>
    <dbReference type="NCBI Taxonomy" id="1314674"/>
    <lineage>
        <taxon>Eukaryota</taxon>
        <taxon>Fungi</taxon>
        <taxon>Dikarya</taxon>
        <taxon>Basidiomycota</taxon>
        <taxon>Agaricomycotina</taxon>
        <taxon>Agaricomycetes</taxon>
        <taxon>Agaricomycetidae</taxon>
        <taxon>Agaricales</taxon>
        <taxon>Marasmiineae</taxon>
        <taxon>Physalacriaceae</taxon>
        <taxon>Cylindrobasidium</taxon>
    </lineage>
</organism>